<dbReference type="PANTHER" id="PTHR47027">
    <property type="entry name" value="REVERSE TRANSCRIPTASE DOMAIN-CONTAINING PROTEIN"/>
    <property type="match status" value="1"/>
</dbReference>
<evidence type="ECO:0000313" key="3">
    <source>
        <dbReference type="Proteomes" id="UP000279833"/>
    </source>
</evidence>
<accession>A0A183K2Q2</accession>
<name>A0A183K2Q2_9TREM</name>
<dbReference type="PANTHER" id="PTHR47027:SF25">
    <property type="entry name" value="REVERSE TRANSCRIPTASE DOMAIN-CONTAINING PROTEIN"/>
    <property type="match status" value="1"/>
</dbReference>
<dbReference type="Proteomes" id="UP000279833">
    <property type="component" value="Unassembled WGS sequence"/>
</dbReference>
<dbReference type="AlphaFoldDB" id="A0A183K2Q2"/>
<proteinExistence type="predicted"/>
<organism evidence="4">
    <name type="scientific">Schistosoma curassoni</name>
    <dbReference type="NCBI Taxonomy" id="6186"/>
    <lineage>
        <taxon>Eukaryota</taxon>
        <taxon>Metazoa</taxon>
        <taxon>Spiralia</taxon>
        <taxon>Lophotrochozoa</taxon>
        <taxon>Platyhelminthes</taxon>
        <taxon>Trematoda</taxon>
        <taxon>Digenea</taxon>
        <taxon>Strigeidida</taxon>
        <taxon>Schistosomatoidea</taxon>
        <taxon>Schistosomatidae</taxon>
        <taxon>Schistosoma</taxon>
    </lineage>
</organism>
<dbReference type="InterPro" id="IPR045609">
    <property type="entry name" value="DUF6451"/>
</dbReference>
<evidence type="ECO:0000313" key="4">
    <source>
        <dbReference type="WBParaSite" id="SCUD_0000926601-mRNA-1"/>
    </source>
</evidence>
<evidence type="ECO:0000313" key="2">
    <source>
        <dbReference type="EMBL" id="VDP34898.1"/>
    </source>
</evidence>
<reference evidence="4" key="1">
    <citation type="submission" date="2016-06" db="UniProtKB">
        <authorList>
            <consortium name="WormBaseParasite"/>
        </authorList>
    </citation>
    <scope>IDENTIFICATION</scope>
</reference>
<dbReference type="WBParaSite" id="SCUD_0000926601-mRNA-1">
    <property type="protein sequence ID" value="SCUD_0000926601-mRNA-1"/>
    <property type="gene ID" value="SCUD_0000926601"/>
</dbReference>
<evidence type="ECO:0000259" key="1">
    <source>
        <dbReference type="Pfam" id="PF20049"/>
    </source>
</evidence>
<reference evidence="2 3" key="2">
    <citation type="submission" date="2018-11" db="EMBL/GenBank/DDBJ databases">
        <authorList>
            <consortium name="Pathogen Informatics"/>
        </authorList>
    </citation>
    <scope>NUCLEOTIDE SEQUENCE [LARGE SCALE GENOMIC DNA]</scope>
    <source>
        <strain evidence="2">Dakar</strain>
        <strain evidence="3">Dakar, Senegal</strain>
    </source>
</reference>
<dbReference type="Pfam" id="PF20049">
    <property type="entry name" value="DUF6451"/>
    <property type="match status" value="1"/>
</dbReference>
<gene>
    <name evidence="2" type="ORF">SCUD_LOCUS9266</name>
</gene>
<protein>
    <submittedName>
        <fullName evidence="4">DUF6451 domain-containing protein</fullName>
    </submittedName>
</protein>
<dbReference type="EMBL" id="UZAK01033148">
    <property type="protein sequence ID" value="VDP34898.1"/>
    <property type="molecule type" value="Genomic_DNA"/>
</dbReference>
<feature type="domain" description="DUF6451" evidence="1">
    <location>
        <begin position="77"/>
        <end position="109"/>
    </location>
</feature>
<sequence>MQMATTSVGAASEAIGLNIRKGKSKILKYNTENTNTITLDGEDLEDVETFMYLNININEQRKSDSDVKVWIGKTRPALLQLRNIWNSEQMSVNIEVRIFSTDFETILLYGVEPSRTDTTIIKNVQVFLNNCLHKILNIRRPYAINNKLLWWGTNQLPNEEEIRKKCWKWIGNTLRKLHHETSANLKF</sequence>
<keyword evidence="3" id="KW-1185">Reference proteome</keyword>